<evidence type="ECO:0000313" key="9">
    <source>
        <dbReference type="Proteomes" id="UP000178109"/>
    </source>
</evidence>
<feature type="transmembrane region" description="Helical" evidence="6">
    <location>
        <begin position="126"/>
        <end position="151"/>
    </location>
</feature>
<dbReference type="Pfam" id="PF04932">
    <property type="entry name" value="Wzy_C"/>
    <property type="match status" value="1"/>
</dbReference>
<feature type="repeat" description="TPR" evidence="5">
    <location>
        <begin position="684"/>
        <end position="717"/>
    </location>
</feature>
<name>A0A1G2BR63_9BACT</name>
<evidence type="ECO:0000256" key="6">
    <source>
        <dbReference type="SAM" id="Phobius"/>
    </source>
</evidence>
<evidence type="ECO:0000313" key="8">
    <source>
        <dbReference type="EMBL" id="OGY90850.1"/>
    </source>
</evidence>
<dbReference type="PANTHER" id="PTHR37422">
    <property type="entry name" value="TEICHURONIC ACID BIOSYNTHESIS PROTEIN TUAE"/>
    <property type="match status" value="1"/>
</dbReference>
<keyword evidence="3 6" id="KW-1133">Transmembrane helix</keyword>
<dbReference type="SMART" id="SM00028">
    <property type="entry name" value="TPR"/>
    <property type="match status" value="1"/>
</dbReference>
<comment type="subcellular location">
    <subcellularLocation>
        <location evidence="1">Membrane</location>
        <topology evidence="1">Multi-pass membrane protein</topology>
    </subcellularLocation>
</comment>
<feature type="transmembrane region" description="Helical" evidence="6">
    <location>
        <begin position="97"/>
        <end position="114"/>
    </location>
</feature>
<dbReference type="Proteomes" id="UP000178109">
    <property type="component" value="Unassembled WGS sequence"/>
</dbReference>
<proteinExistence type="predicted"/>
<organism evidence="8 9">
    <name type="scientific">Candidatus Komeilibacteria bacterium RIFCSPLOWO2_02_FULL_48_11</name>
    <dbReference type="NCBI Taxonomy" id="1798553"/>
    <lineage>
        <taxon>Bacteria</taxon>
        <taxon>Candidatus Komeiliibacteriota</taxon>
    </lineage>
</organism>
<evidence type="ECO:0000256" key="5">
    <source>
        <dbReference type="PROSITE-ProRule" id="PRU00339"/>
    </source>
</evidence>
<accession>A0A1G2BR63</accession>
<dbReference type="SUPFAM" id="SSF48452">
    <property type="entry name" value="TPR-like"/>
    <property type="match status" value="1"/>
</dbReference>
<dbReference type="InterPro" id="IPR019734">
    <property type="entry name" value="TPR_rpt"/>
</dbReference>
<comment type="caution">
    <text evidence="8">The sequence shown here is derived from an EMBL/GenBank/DDBJ whole genome shotgun (WGS) entry which is preliminary data.</text>
</comment>
<dbReference type="Gene3D" id="1.25.40.10">
    <property type="entry name" value="Tetratricopeptide repeat domain"/>
    <property type="match status" value="2"/>
</dbReference>
<dbReference type="Pfam" id="PF13181">
    <property type="entry name" value="TPR_8"/>
    <property type="match status" value="1"/>
</dbReference>
<feature type="transmembrane region" description="Helical" evidence="6">
    <location>
        <begin position="408"/>
        <end position="423"/>
    </location>
</feature>
<evidence type="ECO:0000259" key="7">
    <source>
        <dbReference type="Pfam" id="PF04932"/>
    </source>
</evidence>
<feature type="transmembrane region" description="Helical" evidence="6">
    <location>
        <begin position="7"/>
        <end position="25"/>
    </location>
</feature>
<feature type="transmembrane region" description="Helical" evidence="6">
    <location>
        <begin position="196"/>
        <end position="212"/>
    </location>
</feature>
<dbReference type="InterPro" id="IPR051533">
    <property type="entry name" value="WaaL-like"/>
</dbReference>
<reference evidence="8 9" key="1">
    <citation type="journal article" date="2016" name="Nat. Commun.">
        <title>Thousands of microbial genomes shed light on interconnected biogeochemical processes in an aquifer system.</title>
        <authorList>
            <person name="Anantharaman K."/>
            <person name="Brown C.T."/>
            <person name="Hug L.A."/>
            <person name="Sharon I."/>
            <person name="Castelle C.J."/>
            <person name="Probst A.J."/>
            <person name="Thomas B.C."/>
            <person name="Singh A."/>
            <person name="Wilkins M.J."/>
            <person name="Karaoz U."/>
            <person name="Brodie E.L."/>
            <person name="Williams K.H."/>
            <person name="Hubbard S.S."/>
            <person name="Banfield J.F."/>
        </authorList>
    </citation>
    <scope>NUCLEOTIDE SEQUENCE [LARGE SCALE GENOMIC DNA]</scope>
</reference>
<feature type="transmembrane region" description="Helical" evidence="6">
    <location>
        <begin position="384"/>
        <end position="402"/>
    </location>
</feature>
<dbReference type="AlphaFoldDB" id="A0A1G2BR63"/>
<protein>
    <recommendedName>
        <fullName evidence="7">O-antigen ligase-related domain-containing protein</fullName>
    </recommendedName>
</protein>
<keyword evidence="2 6" id="KW-0812">Transmembrane</keyword>
<feature type="transmembrane region" description="Helical" evidence="6">
    <location>
        <begin position="243"/>
        <end position="262"/>
    </location>
</feature>
<feature type="transmembrane region" description="Helical" evidence="6">
    <location>
        <begin position="31"/>
        <end position="53"/>
    </location>
</feature>
<evidence type="ECO:0000256" key="1">
    <source>
        <dbReference type="ARBA" id="ARBA00004141"/>
    </source>
</evidence>
<keyword evidence="5" id="KW-0802">TPR repeat</keyword>
<dbReference type="PROSITE" id="PS50005">
    <property type="entry name" value="TPR"/>
    <property type="match status" value="1"/>
</dbReference>
<feature type="domain" description="O-antigen ligase-related" evidence="7">
    <location>
        <begin position="201"/>
        <end position="358"/>
    </location>
</feature>
<keyword evidence="4 6" id="KW-0472">Membrane</keyword>
<feature type="transmembrane region" description="Helical" evidence="6">
    <location>
        <begin position="171"/>
        <end position="189"/>
    </location>
</feature>
<dbReference type="STRING" id="1798553.A3H70_03925"/>
<evidence type="ECO:0000256" key="3">
    <source>
        <dbReference type="ARBA" id="ARBA00022989"/>
    </source>
</evidence>
<gene>
    <name evidence="8" type="ORF">A3H70_03925</name>
</gene>
<feature type="transmembrane region" description="Helical" evidence="6">
    <location>
        <begin position="218"/>
        <end position="236"/>
    </location>
</feature>
<sequence>MTKLPKIIKFVLIATLLLPLIYNKWTIYPSHFGKTVFFQIIIACLLVGAYYCLILRQKQYVKLRLLDWFLLLFVGLSLVSSILGVEWNRSFWGDQSRVQGVFTLIHFVIFYFLARQFFTSQKDWHKAMIIVGAVGVLSSLIAWLGSVLPWLGNFVPRGARLNGLIGNPIFFGNYLQLPIFLSLFAYFYFKDKTWRWLWLVAAIATLITLLGTQTRGPLVGLVAGVAVFLVSFIWTQANKRIKLGAIIFGLVAAGFLTAGYTIPSVRQAVPARLHFVFAVNPREGTAQTRLMAWQIAIDGWKEHPWLGAGPESYQDTFDHHYNPGFLEFSFAETVWDQPHNYALEILSSRGAIGLASYLAIIIAALACLYQAWKREQDKSKQLALIFLLAGLAAYVSQLMFSFETSNSWQLWFLFLGLIAWLRYGPESSTINRARLGREIGLVVLGVLAATSVYYNILMLKSTYYTSYARDASLIQSVYLWQQYATKAIAQSVPFQWEQAFFLTKDMAILDGYRKLDKQALIAVGPQIEAVWLKYLAQKPDTYLYKFWLSQLYAFMGEFVDAGYFPQAEKLLVEAWDINKNRQTVPLLLAKTYFIEGKIDESIKVMEELVAQNPVYEQPHWFLGLNLMRAGQTKRGLEELEKGKNFGLAFKSNIQYLIDVYAQAKQYEKIPMLYEMLIAQEPDNYGFYANLAATYAELGDKPKALKFIKKAVDINPALQAEAEQFKKDHQLTE</sequence>
<feature type="transmembrane region" description="Helical" evidence="6">
    <location>
        <begin position="435"/>
        <end position="456"/>
    </location>
</feature>
<dbReference type="InterPro" id="IPR007016">
    <property type="entry name" value="O-antigen_ligase-rel_domated"/>
</dbReference>
<feature type="transmembrane region" description="Helical" evidence="6">
    <location>
        <begin position="351"/>
        <end position="372"/>
    </location>
</feature>
<dbReference type="InterPro" id="IPR011990">
    <property type="entry name" value="TPR-like_helical_dom_sf"/>
</dbReference>
<dbReference type="PANTHER" id="PTHR37422:SF13">
    <property type="entry name" value="LIPOPOLYSACCHARIDE BIOSYNTHESIS PROTEIN PA4999-RELATED"/>
    <property type="match status" value="1"/>
</dbReference>
<feature type="transmembrane region" description="Helical" evidence="6">
    <location>
        <begin position="65"/>
        <end position="85"/>
    </location>
</feature>
<dbReference type="EMBL" id="MHKO01000059">
    <property type="protein sequence ID" value="OGY90850.1"/>
    <property type="molecule type" value="Genomic_DNA"/>
</dbReference>
<dbReference type="GO" id="GO:0016020">
    <property type="term" value="C:membrane"/>
    <property type="evidence" value="ECO:0007669"/>
    <property type="project" value="UniProtKB-SubCell"/>
</dbReference>
<evidence type="ECO:0000256" key="4">
    <source>
        <dbReference type="ARBA" id="ARBA00023136"/>
    </source>
</evidence>
<evidence type="ECO:0000256" key="2">
    <source>
        <dbReference type="ARBA" id="ARBA00022692"/>
    </source>
</evidence>